<feature type="non-terminal residue" evidence="1">
    <location>
        <position position="1"/>
    </location>
</feature>
<dbReference type="AlphaFoldDB" id="A0A371HCL5"/>
<accession>A0A371HCL5</accession>
<evidence type="ECO:0000313" key="2">
    <source>
        <dbReference type="Proteomes" id="UP000257109"/>
    </source>
</evidence>
<reference evidence="1" key="1">
    <citation type="submission" date="2018-05" db="EMBL/GenBank/DDBJ databases">
        <title>Draft genome of Mucuna pruriens seed.</title>
        <authorList>
            <person name="Nnadi N.E."/>
            <person name="Vos R."/>
            <person name="Hasami M.H."/>
            <person name="Devisetty U.K."/>
            <person name="Aguiy J.C."/>
        </authorList>
    </citation>
    <scope>NUCLEOTIDE SEQUENCE [LARGE SCALE GENOMIC DNA]</scope>
    <source>
        <strain evidence="1">JCA_2017</strain>
    </source>
</reference>
<sequence length="211" mass="24658">MHAPLKSIDGMNKRLKMPNKNTDIVEKNLKYYSHGHGHFRCIPLIPRRVAKTKYTMLNSILIKASSSGEGVLRKESPLYNILFEGNSFNIKTTLDKKSYFARHMYLQPSLSLILILVEVKEELDLVEERRDIVVMREAALKQRLVARYRINKAPSWPNCITSHQMNYLHRSTIHGLFLHEAPLRSSYVMTYHMNFVFKKLHHSLKTSQFMS</sequence>
<comment type="caution">
    <text evidence="1">The sequence shown here is derived from an EMBL/GenBank/DDBJ whole genome shotgun (WGS) entry which is preliminary data.</text>
</comment>
<gene>
    <name evidence="1" type="ORF">CR513_16280</name>
</gene>
<evidence type="ECO:0000313" key="1">
    <source>
        <dbReference type="EMBL" id="RDY00531.1"/>
    </source>
</evidence>
<protein>
    <submittedName>
        <fullName evidence="1">Uncharacterized protein</fullName>
    </submittedName>
</protein>
<keyword evidence="2" id="KW-1185">Reference proteome</keyword>
<name>A0A371HCL5_MUCPR</name>
<dbReference type="Proteomes" id="UP000257109">
    <property type="component" value="Unassembled WGS sequence"/>
</dbReference>
<dbReference type="EMBL" id="QJKJ01002968">
    <property type="protein sequence ID" value="RDY00531.1"/>
    <property type="molecule type" value="Genomic_DNA"/>
</dbReference>
<organism evidence="1 2">
    <name type="scientific">Mucuna pruriens</name>
    <name type="common">Velvet bean</name>
    <name type="synonym">Dolichos pruriens</name>
    <dbReference type="NCBI Taxonomy" id="157652"/>
    <lineage>
        <taxon>Eukaryota</taxon>
        <taxon>Viridiplantae</taxon>
        <taxon>Streptophyta</taxon>
        <taxon>Embryophyta</taxon>
        <taxon>Tracheophyta</taxon>
        <taxon>Spermatophyta</taxon>
        <taxon>Magnoliopsida</taxon>
        <taxon>eudicotyledons</taxon>
        <taxon>Gunneridae</taxon>
        <taxon>Pentapetalae</taxon>
        <taxon>rosids</taxon>
        <taxon>fabids</taxon>
        <taxon>Fabales</taxon>
        <taxon>Fabaceae</taxon>
        <taxon>Papilionoideae</taxon>
        <taxon>50 kb inversion clade</taxon>
        <taxon>NPAAA clade</taxon>
        <taxon>indigoferoid/millettioid clade</taxon>
        <taxon>Phaseoleae</taxon>
        <taxon>Mucuna</taxon>
    </lineage>
</organism>
<proteinExistence type="predicted"/>